<dbReference type="EMBL" id="AP025732">
    <property type="protein sequence ID" value="BDI15202.1"/>
    <property type="molecule type" value="Genomic_DNA"/>
</dbReference>
<keyword evidence="3" id="KW-0489">Methyltransferase</keyword>
<comment type="similarity">
    <text evidence="1">Belongs to the N(4)/N(6)-methyltransferase family.</text>
</comment>
<dbReference type="PANTHER" id="PTHR42933:SF3">
    <property type="entry name" value="TYPE I RESTRICTION ENZYME MJAVIII METHYLASE SUBUNIT"/>
    <property type="match status" value="1"/>
</dbReference>
<keyword evidence="9" id="KW-1133">Transmembrane helix</keyword>
<dbReference type="InterPro" id="IPR002052">
    <property type="entry name" value="DNA_methylase_N6_adenine_CS"/>
</dbReference>
<accession>A0ABN6Q1I5</accession>
<keyword evidence="9" id="KW-0812">Transmembrane</keyword>
<dbReference type="Pfam" id="PF12161">
    <property type="entry name" value="HsdM_N"/>
    <property type="match status" value="1"/>
</dbReference>
<keyword evidence="13" id="KW-1185">Reference proteome</keyword>
<dbReference type="InterPro" id="IPR029063">
    <property type="entry name" value="SAM-dependent_MTases_sf"/>
</dbReference>
<dbReference type="PROSITE" id="PS00092">
    <property type="entry name" value="N6_MTASE"/>
    <property type="match status" value="1"/>
</dbReference>
<dbReference type="RefSeq" id="WP_251958647.1">
    <property type="nucleotide sequence ID" value="NZ_AP025732.1"/>
</dbReference>
<comment type="catalytic activity">
    <reaction evidence="7">
        <text>a 2'-deoxyadenosine in DNA + S-adenosyl-L-methionine = an N(6)-methyl-2'-deoxyadenosine in DNA + S-adenosyl-L-homocysteine + H(+)</text>
        <dbReference type="Rhea" id="RHEA:15197"/>
        <dbReference type="Rhea" id="RHEA-COMP:12418"/>
        <dbReference type="Rhea" id="RHEA-COMP:12419"/>
        <dbReference type="ChEBI" id="CHEBI:15378"/>
        <dbReference type="ChEBI" id="CHEBI:57856"/>
        <dbReference type="ChEBI" id="CHEBI:59789"/>
        <dbReference type="ChEBI" id="CHEBI:90615"/>
        <dbReference type="ChEBI" id="CHEBI:90616"/>
        <dbReference type="EC" id="2.1.1.72"/>
    </reaction>
</comment>
<evidence type="ECO:0000256" key="3">
    <source>
        <dbReference type="ARBA" id="ARBA00022603"/>
    </source>
</evidence>
<dbReference type="Proteomes" id="UP001055453">
    <property type="component" value="Chromosome"/>
</dbReference>
<reference evidence="12" key="1">
    <citation type="submission" date="2022-04" db="EMBL/GenBank/DDBJ databases">
        <title>Complete genome sequence of a cyanobacterium, Nostoc sp. SO-36, isolated in Antarctica.</title>
        <authorList>
            <person name="Kanesaki Y."/>
            <person name="Effendi D."/>
            <person name="Sakamoto T."/>
            <person name="Ohtani S."/>
            <person name="Awai K."/>
        </authorList>
    </citation>
    <scope>NUCLEOTIDE SEQUENCE</scope>
    <source>
        <strain evidence="12">SO-36</strain>
    </source>
</reference>
<dbReference type="Gene3D" id="1.20.1260.30">
    <property type="match status" value="1"/>
</dbReference>
<dbReference type="SUPFAM" id="SSF53335">
    <property type="entry name" value="S-adenosyl-L-methionine-dependent methyltransferases"/>
    <property type="match status" value="1"/>
</dbReference>
<keyword evidence="8" id="KW-0175">Coiled coil</keyword>
<evidence type="ECO:0000256" key="8">
    <source>
        <dbReference type="SAM" id="Coils"/>
    </source>
</evidence>
<dbReference type="PRINTS" id="PR00507">
    <property type="entry name" value="N12N6MTFRASE"/>
</dbReference>
<evidence type="ECO:0000256" key="4">
    <source>
        <dbReference type="ARBA" id="ARBA00022679"/>
    </source>
</evidence>
<evidence type="ECO:0000256" key="6">
    <source>
        <dbReference type="ARBA" id="ARBA00022747"/>
    </source>
</evidence>
<dbReference type="InterPro" id="IPR003356">
    <property type="entry name" value="DNA_methylase_A-5"/>
</dbReference>
<name>A0ABN6Q1I5_NOSCO</name>
<feature type="domain" description="N6 adenine-specific DNA methyltransferase N-terminal" evidence="11">
    <location>
        <begin position="7"/>
        <end position="125"/>
    </location>
</feature>
<dbReference type="Gene3D" id="3.40.50.150">
    <property type="entry name" value="Vaccinia Virus protein VP39"/>
    <property type="match status" value="1"/>
</dbReference>
<evidence type="ECO:0000313" key="12">
    <source>
        <dbReference type="EMBL" id="BDI15202.1"/>
    </source>
</evidence>
<keyword evidence="9" id="KW-0472">Membrane</keyword>
<dbReference type="InterPro" id="IPR022749">
    <property type="entry name" value="D12N6_MeTrfase_N"/>
</dbReference>
<keyword evidence="4" id="KW-0808">Transferase</keyword>
<dbReference type="InterPro" id="IPR038333">
    <property type="entry name" value="T1MK-like_N_sf"/>
</dbReference>
<evidence type="ECO:0000256" key="7">
    <source>
        <dbReference type="ARBA" id="ARBA00047942"/>
    </source>
</evidence>
<evidence type="ECO:0000256" key="1">
    <source>
        <dbReference type="ARBA" id="ARBA00006594"/>
    </source>
</evidence>
<evidence type="ECO:0000259" key="11">
    <source>
        <dbReference type="Pfam" id="PF12161"/>
    </source>
</evidence>
<evidence type="ECO:0000256" key="5">
    <source>
        <dbReference type="ARBA" id="ARBA00022691"/>
    </source>
</evidence>
<dbReference type="PANTHER" id="PTHR42933">
    <property type="entry name" value="SLR6095 PROTEIN"/>
    <property type="match status" value="1"/>
</dbReference>
<evidence type="ECO:0000313" key="13">
    <source>
        <dbReference type="Proteomes" id="UP001055453"/>
    </source>
</evidence>
<dbReference type="Pfam" id="PF02384">
    <property type="entry name" value="N6_Mtase"/>
    <property type="match status" value="1"/>
</dbReference>
<organism evidence="12 13">
    <name type="scientific">Nostoc cf. commune SO-36</name>
    <dbReference type="NCBI Taxonomy" id="449208"/>
    <lineage>
        <taxon>Bacteria</taxon>
        <taxon>Bacillati</taxon>
        <taxon>Cyanobacteriota</taxon>
        <taxon>Cyanophyceae</taxon>
        <taxon>Nostocales</taxon>
        <taxon>Nostocaceae</taxon>
        <taxon>Nostoc</taxon>
    </lineage>
</organism>
<keyword evidence="5" id="KW-0949">S-adenosyl-L-methionine</keyword>
<dbReference type="InterPro" id="IPR051537">
    <property type="entry name" value="DNA_Adenine_Mtase"/>
</dbReference>
<feature type="coiled-coil region" evidence="8">
    <location>
        <begin position="454"/>
        <end position="481"/>
    </location>
</feature>
<evidence type="ECO:0000259" key="10">
    <source>
        <dbReference type="Pfam" id="PF02384"/>
    </source>
</evidence>
<dbReference type="CDD" id="cd02440">
    <property type="entry name" value="AdoMet_MTases"/>
    <property type="match status" value="1"/>
</dbReference>
<keyword evidence="6" id="KW-0680">Restriction system</keyword>
<feature type="domain" description="DNA methylase adenine-specific" evidence="10">
    <location>
        <begin position="139"/>
        <end position="448"/>
    </location>
</feature>
<protein>
    <recommendedName>
        <fullName evidence="2">site-specific DNA-methyltransferase (adenine-specific)</fullName>
        <ecNumber evidence="2">2.1.1.72</ecNumber>
    </recommendedName>
</protein>
<evidence type="ECO:0000256" key="9">
    <source>
        <dbReference type="SAM" id="Phobius"/>
    </source>
</evidence>
<gene>
    <name evidence="12" type="primary">hsdM_2</name>
    <name evidence="12" type="ORF">ANSO36C_10040</name>
</gene>
<sequence length="488" mass="56024">MITLEYLEDRLWTAVSILRGVTNGDDYINYLFRLLLIKRFSDLFEEESHKAKPRFFVPAISQWNYLQQIPENIGQALNEAGRAIEIYNPGVRELQIIFINYNFEHSHSQVYIKKQDQVLRQLIWHLSEIKLQNKYFGEPDLLGKGCEYLISQFAANLGKKSGEFFTPQKVAELLVSLLEPQPGMSICDPFCGFGGILTECIKQIKHLENKPNDLLLYGQDINQNTFSLAKINLLLHDIFNFDIRLGDIIREPQLVENGNLMLFDRVISNPPFSIRDWGYELAKFDVYGRFRYGIPPKGSGDFAFIQHILATLKNTGKAGVIVPLGVLFRGGAESEIRTKIIESDLIEAVIGLAGNLFYGTGIPTAILIFNRDKQEDRRNKVLFINASNEYQKSRNQNYLREEDITHIITAYQAFQDEEGYAKVVALEELAANEYILNINRYVLTPKDENDKIDIEAEIIKLRELEAQRAEAEKDINKYLRQLGIKLSD</sequence>
<proteinExistence type="inferred from homology"/>
<feature type="transmembrane region" description="Helical" evidence="9">
    <location>
        <begin position="348"/>
        <end position="369"/>
    </location>
</feature>
<evidence type="ECO:0000256" key="2">
    <source>
        <dbReference type="ARBA" id="ARBA00011900"/>
    </source>
</evidence>
<dbReference type="EC" id="2.1.1.72" evidence="2"/>